<dbReference type="EMBL" id="WTPW01000396">
    <property type="protein sequence ID" value="KAF0515417.1"/>
    <property type="molecule type" value="Genomic_DNA"/>
</dbReference>
<dbReference type="OrthoDB" id="2439750at2759"/>
<accession>A0A8H4AN51</accession>
<keyword evidence="2" id="KW-1185">Reference proteome</keyword>
<organism evidence="1 2">
    <name type="scientific">Gigaspora margarita</name>
    <dbReference type="NCBI Taxonomy" id="4874"/>
    <lineage>
        <taxon>Eukaryota</taxon>
        <taxon>Fungi</taxon>
        <taxon>Fungi incertae sedis</taxon>
        <taxon>Mucoromycota</taxon>
        <taxon>Glomeromycotina</taxon>
        <taxon>Glomeromycetes</taxon>
        <taxon>Diversisporales</taxon>
        <taxon>Gigasporaceae</taxon>
        <taxon>Gigaspora</taxon>
    </lineage>
</organism>
<evidence type="ECO:0000313" key="1">
    <source>
        <dbReference type="EMBL" id="KAF0515417.1"/>
    </source>
</evidence>
<name>A0A8H4AN51_GIGMA</name>
<dbReference type="GO" id="GO:0016301">
    <property type="term" value="F:kinase activity"/>
    <property type="evidence" value="ECO:0007669"/>
    <property type="project" value="UniProtKB-KW"/>
</dbReference>
<reference evidence="1 2" key="1">
    <citation type="journal article" date="2019" name="Environ. Microbiol.">
        <title>At the nexus of three kingdoms: the genome of the mycorrhizal fungus Gigaspora margarita provides insights into plant, endobacterial and fungal interactions.</title>
        <authorList>
            <person name="Venice F."/>
            <person name="Ghignone S."/>
            <person name="Salvioli di Fossalunga A."/>
            <person name="Amselem J."/>
            <person name="Novero M."/>
            <person name="Xianan X."/>
            <person name="Sedzielewska Toro K."/>
            <person name="Morin E."/>
            <person name="Lipzen A."/>
            <person name="Grigoriev I.V."/>
            <person name="Henrissat B."/>
            <person name="Martin F.M."/>
            <person name="Bonfante P."/>
        </authorList>
    </citation>
    <scope>NUCLEOTIDE SEQUENCE [LARGE SCALE GENOMIC DNA]</scope>
    <source>
        <strain evidence="1 2">BEG34</strain>
    </source>
</reference>
<dbReference type="SUPFAM" id="SSF56112">
    <property type="entry name" value="Protein kinase-like (PK-like)"/>
    <property type="match status" value="1"/>
</dbReference>
<dbReference type="Gene3D" id="1.10.510.10">
    <property type="entry name" value="Transferase(Phosphotransferase) domain 1"/>
    <property type="match status" value="1"/>
</dbReference>
<comment type="caution">
    <text evidence="1">The sequence shown here is derived from an EMBL/GenBank/DDBJ whole genome shotgun (WGS) entry which is preliminary data.</text>
</comment>
<sequence length="106" mass="12012">MSELSSFMGLVSHTLNILIHNGNVKISDLGLSRNLHSMAVNSHSGVVGVALFIDPRKHEDENYSNLREDPIAGTPKQYIDLYSKCWDHEPNKRPSMKQILDQFEFS</sequence>
<protein>
    <submittedName>
        <fullName evidence="1">Kinase-like protein</fullName>
    </submittedName>
</protein>
<keyword evidence="1" id="KW-0808">Transferase</keyword>
<keyword evidence="1" id="KW-0418">Kinase</keyword>
<proteinExistence type="predicted"/>
<dbReference type="AlphaFoldDB" id="A0A8H4AN51"/>
<dbReference type="InterPro" id="IPR011009">
    <property type="entry name" value="Kinase-like_dom_sf"/>
</dbReference>
<gene>
    <name evidence="1" type="ORF">F8M41_017312</name>
</gene>
<dbReference type="Proteomes" id="UP000439903">
    <property type="component" value="Unassembled WGS sequence"/>
</dbReference>
<evidence type="ECO:0000313" key="2">
    <source>
        <dbReference type="Proteomes" id="UP000439903"/>
    </source>
</evidence>